<dbReference type="GO" id="GO:0008933">
    <property type="term" value="F:peptidoglycan lytic transglycosylase activity"/>
    <property type="evidence" value="ECO:0007669"/>
    <property type="project" value="InterPro"/>
</dbReference>
<dbReference type="EMBL" id="UINC01077911">
    <property type="protein sequence ID" value="SVC18483.1"/>
    <property type="molecule type" value="Genomic_DNA"/>
</dbReference>
<dbReference type="PROSITE" id="PS00922">
    <property type="entry name" value="TRANSGLYCOSYLASE"/>
    <property type="match status" value="1"/>
</dbReference>
<dbReference type="InterPro" id="IPR008258">
    <property type="entry name" value="Transglycosylase_SLT_dom_1"/>
</dbReference>
<name>A0A382K4Q5_9ZZZZ</name>
<dbReference type="GO" id="GO:0000270">
    <property type="term" value="P:peptidoglycan metabolic process"/>
    <property type="evidence" value="ECO:0007669"/>
    <property type="project" value="InterPro"/>
</dbReference>
<proteinExistence type="predicted"/>
<dbReference type="Gene3D" id="1.10.530.10">
    <property type="match status" value="1"/>
</dbReference>
<sequence>LIQQVTRIFPFVILLALCLGRDSSTVSIHDKSTITDSLIIPVQETNGNEFLETENRLPQLLRDVKVLLTDALIADVWKDTLEVIYTLDRIFDLLTEADQLGEMNEADREEFKRFEDSMVKIYGHKFLTLSKADVPHTAEQFRKDVTEFTEPLEVEMGETQFIVLDDRDGHIPLVKNKKVDQFINFFQTKGRKQFEIWLKRKKKYGPMILSILKEHELPEELLYLAMIESGFNPKAYSHAKAAGMWQFISSTGKKYDLNWSWYVDERRDPEKATIAACRYLKDLYKEFDHWYLALAAYNAGSGRIHRAQRLHRTSDFWQLHSLPRETRNYIPYYLAAAIIASNPKEFGFDEKKIKGEPWRYDTVSLEKSADLSVLAMAAGIKLKTIKDFNPELRQSATPADGAYTIKLPLGTKNRFLN</sequence>
<feature type="domain" description="Transglycosylase SLT" evidence="1">
    <location>
        <begin position="213"/>
        <end position="318"/>
    </location>
</feature>
<gene>
    <name evidence="2" type="ORF">METZ01_LOCUS271337</name>
</gene>
<dbReference type="CDD" id="cd16894">
    <property type="entry name" value="MltD-like"/>
    <property type="match status" value="1"/>
</dbReference>
<dbReference type="InterPro" id="IPR023346">
    <property type="entry name" value="Lysozyme-like_dom_sf"/>
</dbReference>
<reference evidence="2" key="1">
    <citation type="submission" date="2018-05" db="EMBL/GenBank/DDBJ databases">
        <authorList>
            <person name="Lanie J.A."/>
            <person name="Ng W.-L."/>
            <person name="Kazmierczak K.M."/>
            <person name="Andrzejewski T.M."/>
            <person name="Davidsen T.M."/>
            <person name="Wayne K.J."/>
            <person name="Tettelin H."/>
            <person name="Glass J.I."/>
            <person name="Rusch D."/>
            <person name="Podicherti R."/>
            <person name="Tsui H.-C.T."/>
            <person name="Winkler M.E."/>
        </authorList>
    </citation>
    <scope>NUCLEOTIDE SEQUENCE</scope>
</reference>
<organism evidence="2">
    <name type="scientific">marine metagenome</name>
    <dbReference type="NCBI Taxonomy" id="408172"/>
    <lineage>
        <taxon>unclassified sequences</taxon>
        <taxon>metagenomes</taxon>
        <taxon>ecological metagenomes</taxon>
    </lineage>
</organism>
<evidence type="ECO:0000313" key="2">
    <source>
        <dbReference type="EMBL" id="SVC18483.1"/>
    </source>
</evidence>
<dbReference type="PANTHER" id="PTHR37423:SF2">
    <property type="entry name" value="MEMBRANE-BOUND LYTIC MUREIN TRANSGLYCOSYLASE C"/>
    <property type="match status" value="1"/>
</dbReference>
<accession>A0A382K4Q5</accession>
<dbReference type="AlphaFoldDB" id="A0A382K4Q5"/>
<dbReference type="PANTHER" id="PTHR37423">
    <property type="entry name" value="SOLUBLE LYTIC MUREIN TRANSGLYCOSYLASE-RELATED"/>
    <property type="match status" value="1"/>
</dbReference>
<dbReference type="InterPro" id="IPR000189">
    <property type="entry name" value="Transglyc_AS"/>
</dbReference>
<dbReference type="GO" id="GO:0016020">
    <property type="term" value="C:membrane"/>
    <property type="evidence" value="ECO:0007669"/>
    <property type="project" value="InterPro"/>
</dbReference>
<evidence type="ECO:0000259" key="1">
    <source>
        <dbReference type="Pfam" id="PF01464"/>
    </source>
</evidence>
<dbReference type="SUPFAM" id="SSF53955">
    <property type="entry name" value="Lysozyme-like"/>
    <property type="match status" value="1"/>
</dbReference>
<feature type="non-terminal residue" evidence="2">
    <location>
        <position position="417"/>
    </location>
</feature>
<feature type="non-terminal residue" evidence="2">
    <location>
        <position position="1"/>
    </location>
</feature>
<protein>
    <recommendedName>
        <fullName evidence="1">Transglycosylase SLT domain-containing protein</fullName>
    </recommendedName>
</protein>
<dbReference type="Pfam" id="PF01464">
    <property type="entry name" value="SLT"/>
    <property type="match status" value="1"/>
</dbReference>